<evidence type="ECO:0000313" key="1">
    <source>
        <dbReference type="EMBL" id="KAG6575540.1"/>
    </source>
</evidence>
<evidence type="ECO:0000313" key="2">
    <source>
        <dbReference type="Proteomes" id="UP000685013"/>
    </source>
</evidence>
<dbReference type="Proteomes" id="UP000685013">
    <property type="component" value="Chromosome 17"/>
</dbReference>
<gene>
    <name evidence="1" type="primary">PCMP-H8</name>
    <name evidence="1" type="ORF">SDJN03_26179</name>
</gene>
<proteinExistence type="predicted"/>
<dbReference type="PANTHER" id="PTHR47926:SF470">
    <property type="entry name" value="DYW DOMAIN-CONTAINING PROTEIN"/>
    <property type="match status" value="1"/>
</dbReference>
<dbReference type="AlphaFoldDB" id="A0AAV6M681"/>
<accession>A0AAV6M681</accession>
<comment type="caution">
    <text evidence="1">The sequence shown here is derived from an EMBL/GenBank/DDBJ whole genome shotgun (WGS) entry which is preliminary data.</text>
</comment>
<dbReference type="InterPro" id="IPR046960">
    <property type="entry name" value="PPR_At4g14850-like_plant"/>
</dbReference>
<dbReference type="EMBL" id="JAGKQH010000017">
    <property type="protein sequence ID" value="KAG6575540.1"/>
    <property type="molecule type" value="Genomic_DNA"/>
</dbReference>
<name>A0AAV6M681_9ROSI</name>
<reference evidence="1 2" key="1">
    <citation type="journal article" date="2021" name="Hortic Res">
        <title>The domestication of Cucurbita argyrosperma as revealed by the genome of its wild relative.</title>
        <authorList>
            <person name="Barrera-Redondo J."/>
            <person name="Sanchez-de la Vega G."/>
            <person name="Aguirre-Liguori J.A."/>
            <person name="Castellanos-Morales G."/>
            <person name="Gutierrez-Guerrero Y.T."/>
            <person name="Aguirre-Dugua X."/>
            <person name="Aguirre-Planter E."/>
            <person name="Tenaillon M.I."/>
            <person name="Lira-Saade R."/>
            <person name="Eguiarte L.E."/>
        </authorList>
    </citation>
    <scope>NUCLEOTIDE SEQUENCE [LARGE SCALE GENOMIC DNA]</scope>
    <source>
        <strain evidence="1">JBR-2021</strain>
    </source>
</reference>
<dbReference type="GO" id="GO:0003723">
    <property type="term" value="F:RNA binding"/>
    <property type="evidence" value="ECO:0007669"/>
    <property type="project" value="InterPro"/>
</dbReference>
<protein>
    <submittedName>
        <fullName evidence="1">Pentatricopeptide repeat-containing protein</fullName>
    </submittedName>
</protein>
<organism evidence="1 2">
    <name type="scientific">Cucurbita argyrosperma subsp. sororia</name>
    <dbReference type="NCBI Taxonomy" id="37648"/>
    <lineage>
        <taxon>Eukaryota</taxon>
        <taxon>Viridiplantae</taxon>
        <taxon>Streptophyta</taxon>
        <taxon>Embryophyta</taxon>
        <taxon>Tracheophyta</taxon>
        <taxon>Spermatophyta</taxon>
        <taxon>Magnoliopsida</taxon>
        <taxon>eudicotyledons</taxon>
        <taxon>Gunneridae</taxon>
        <taxon>Pentapetalae</taxon>
        <taxon>rosids</taxon>
        <taxon>fabids</taxon>
        <taxon>Cucurbitales</taxon>
        <taxon>Cucurbitaceae</taxon>
        <taxon>Cucurbiteae</taxon>
        <taxon>Cucurbita</taxon>
    </lineage>
</organism>
<dbReference type="GO" id="GO:0009451">
    <property type="term" value="P:RNA modification"/>
    <property type="evidence" value="ECO:0007669"/>
    <property type="project" value="InterPro"/>
</dbReference>
<dbReference type="Pfam" id="PF01535">
    <property type="entry name" value="PPR"/>
    <property type="match status" value="2"/>
</dbReference>
<keyword evidence="2" id="KW-1185">Reference proteome</keyword>
<feature type="non-terminal residue" evidence="1">
    <location>
        <position position="1"/>
    </location>
</feature>
<sequence>MDHMRLRFHFTTQIKSTCFCLIIYLPIAAMEEGKKIHKDVLRTGLETDVFVGAALIDKKELHVYCWRHGFESNDKVKTSFVDMYAKNGSINVAGSLFEMLEAKRIVSWKNAMITGYAMHGHANEALDSFEELNGKALPDLIITFVGVLVACSRRAA</sequence>
<dbReference type="PANTHER" id="PTHR47926">
    <property type="entry name" value="PENTATRICOPEPTIDE REPEAT-CONTAINING PROTEIN"/>
    <property type="match status" value="1"/>
</dbReference>
<dbReference type="InterPro" id="IPR002885">
    <property type="entry name" value="PPR_rpt"/>
</dbReference>